<feature type="compositionally biased region" description="Polar residues" evidence="4">
    <location>
        <begin position="18"/>
        <end position="34"/>
    </location>
</feature>
<gene>
    <name evidence="5" type="ORF">SCHPADRAFT_940588</name>
</gene>
<feature type="coiled-coil region" evidence="3">
    <location>
        <begin position="101"/>
        <end position="163"/>
    </location>
</feature>
<feature type="region of interest" description="Disordered" evidence="4">
    <location>
        <begin position="782"/>
        <end position="809"/>
    </location>
</feature>
<evidence type="ECO:0000256" key="4">
    <source>
        <dbReference type="SAM" id="MobiDB-lite"/>
    </source>
</evidence>
<evidence type="ECO:0000256" key="1">
    <source>
        <dbReference type="ARBA" id="ARBA00009291"/>
    </source>
</evidence>
<comment type="similarity">
    <text evidence="1">Belongs to the ADIP family.</text>
</comment>
<dbReference type="InParanoid" id="A0A0H2RMP7"/>
<dbReference type="STRING" id="27342.A0A0H2RMP7"/>
<feature type="region of interest" description="Disordered" evidence="4">
    <location>
        <begin position="443"/>
        <end position="477"/>
    </location>
</feature>
<evidence type="ECO:0000256" key="3">
    <source>
        <dbReference type="SAM" id="Coils"/>
    </source>
</evidence>
<name>A0A0H2RMP7_9AGAM</name>
<dbReference type="Proteomes" id="UP000053477">
    <property type="component" value="Unassembled WGS sequence"/>
</dbReference>
<dbReference type="Pfam" id="PF11559">
    <property type="entry name" value="ADIP"/>
    <property type="match status" value="1"/>
</dbReference>
<dbReference type="AlphaFoldDB" id="A0A0H2RMP7"/>
<feature type="region of interest" description="Disordered" evidence="4">
    <location>
        <begin position="1"/>
        <end position="34"/>
    </location>
</feature>
<feature type="region of interest" description="Disordered" evidence="4">
    <location>
        <begin position="385"/>
        <end position="424"/>
    </location>
</feature>
<organism evidence="5 6">
    <name type="scientific">Schizopora paradoxa</name>
    <dbReference type="NCBI Taxonomy" id="27342"/>
    <lineage>
        <taxon>Eukaryota</taxon>
        <taxon>Fungi</taxon>
        <taxon>Dikarya</taxon>
        <taxon>Basidiomycota</taxon>
        <taxon>Agaricomycotina</taxon>
        <taxon>Agaricomycetes</taxon>
        <taxon>Hymenochaetales</taxon>
        <taxon>Schizoporaceae</taxon>
        <taxon>Schizopora</taxon>
    </lineage>
</organism>
<dbReference type="EMBL" id="KQ085963">
    <property type="protein sequence ID" value="KLO13230.1"/>
    <property type="molecule type" value="Genomic_DNA"/>
</dbReference>
<keyword evidence="2 3" id="KW-0175">Coiled coil</keyword>
<keyword evidence="6" id="KW-1185">Reference proteome</keyword>
<dbReference type="InterPro" id="IPR021622">
    <property type="entry name" value="Afadin/alpha-actinin-bd"/>
</dbReference>
<protein>
    <recommendedName>
        <fullName evidence="7">Afadin and alpha-actinin-binding-domain-containing protein</fullName>
    </recommendedName>
</protein>
<reference evidence="5 6" key="1">
    <citation type="submission" date="2015-04" db="EMBL/GenBank/DDBJ databases">
        <title>Complete genome sequence of Schizopora paradoxa KUC8140, a cosmopolitan wood degrader in East Asia.</title>
        <authorList>
            <consortium name="DOE Joint Genome Institute"/>
            <person name="Min B."/>
            <person name="Park H."/>
            <person name="Jang Y."/>
            <person name="Kim J.-J."/>
            <person name="Kim K.H."/>
            <person name="Pangilinan J."/>
            <person name="Lipzen A."/>
            <person name="Riley R."/>
            <person name="Grigoriev I.V."/>
            <person name="Spatafora J.W."/>
            <person name="Choi I.-G."/>
        </authorList>
    </citation>
    <scope>NUCLEOTIDE SEQUENCE [LARGE SCALE GENOMIC DNA]</scope>
    <source>
        <strain evidence="5 6">KUC8140</strain>
    </source>
</reference>
<feature type="compositionally biased region" description="Basic residues" evidence="4">
    <location>
        <begin position="450"/>
        <end position="462"/>
    </location>
</feature>
<evidence type="ECO:0008006" key="7">
    <source>
        <dbReference type="Google" id="ProtNLM"/>
    </source>
</evidence>
<accession>A0A0H2RMP7</accession>
<evidence type="ECO:0000256" key="2">
    <source>
        <dbReference type="ARBA" id="ARBA00023054"/>
    </source>
</evidence>
<evidence type="ECO:0000313" key="6">
    <source>
        <dbReference type="Proteomes" id="UP000053477"/>
    </source>
</evidence>
<feature type="region of interest" description="Disordered" evidence="4">
    <location>
        <begin position="565"/>
        <end position="595"/>
    </location>
</feature>
<proteinExistence type="inferred from homology"/>
<evidence type="ECO:0000313" key="5">
    <source>
        <dbReference type="EMBL" id="KLO13230.1"/>
    </source>
</evidence>
<sequence length="809" mass="86576">MATTPQTHVRFGNAMALSPQSPYSDAGSSDSTNETSTFQYVNAQLIAHGFTRTPGLSLEGLSSADGEKVTRCLLAMLEQVATNASQSEQLGSKLRTLTYENERLSAMHQETLQQLAGAEREASAQKSRLNATNKSLQSCEATHKATTQELQRLKSTLQTVRQTHAAELKRREKESERMVDRWTKISDSQLKIGSAASGIGFRSTLANSIADFRDNDVIGKGDSLLEHALEDGELARKELIEEIGGLKGIILASANELARTVHSARRKVESVGNEAPFFTMTDLFPPTPLGLANENFKSLLETLRETLKQLSRNAEVECSSSPSLAPERVPPPTQHDAFAFAADNVPSSSKTPADFVPNANDAEEVEVSSSHEYRAKALVRRAANLDADNESENDQAVDSNAEGRQKTNSKSRVADRVRQKRSVRNVSVDDGLPLVDEESIETFDQASTSHSRKKASHGRSPFKKASYSGSPRSPMKTSFVVGKTRMRSALKKSTLASSLSLGQPLSNVIPSIETEVIPDTIASGSLLGSASQPLIVSSMFVLPPPSPMASIPPQPDLLSPLKQPPPAFSSATQVPTISPPDHAVQDGAKGLRSAPTFPPPHPFPVAKPLAKNMFHAYSPARPSPLSRILMLADSPVDNLSLSRSERATEEAKRAGGAGVEGPAAGRVVGVTGIPTGRLSLESELGIDDDVTEESSPLRERSARVALALKNGKAVGTKDMKTRTKTKPKNLKKFGKSEKENEIAIPENTGRITPTDTVILKTKGRVSPIFGLDGTSTAAVAKKPNATNRGGARRVPIGSADAAPIGPGWK</sequence>
<dbReference type="OrthoDB" id="312015at2759"/>